<evidence type="ECO:0000313" key="2">
    <source>
        <dbReference type="Proteomes" id="UP001404104"/>
    </source>
</evidence>
<organism evidence="1 2">
    <name type="scientific">Sphingomonas qilianensis</name>
    <dbReference type="NCBI Taxonomy" id="1736690"/>
    <lineage>
        <taxon>Bacteria</taxon>
        <taxon>Pseudomonadati</taxon>
        <taxon>Pseudomonadota</taxon>
        <taxon>Alphaproteobacteria</taxon>
        <taxon>Sphingomonadales</taxon>
        <taxon>Sphingomonadaceae</taxon>
        <taxon>Sphingomonas</taxon>
    </lineage>
</organism>
<dbReference type="EMBL" id="JBDIMF010000006">
    <property type="protein sequence ID" value="MEN2787577.1"/>
    <property type="molecule type" value="Genomic_DNA"/>
</dbReference>
<evidence type="ECO:0000313" key="1">
    <source>
        <dbReference type="EMBL" id="MEN2787577.1"/>
    </source>
</evidence>
<accession>A0ABU9XVM3</accession>
<sequence>MTPTMSRAAQAETLLQEGVSSAQAILFAINASEMLGALPTEPYAVNSHNHARQLLGMLEDNLRAIQAQVDALSNGEG</sequence>
<comment type="caution">
    <text evidence="1">The sequence shown here is derived from an EMBL/GenBank/DDBJ whole genome shotgun (WGS) entry which is preliminary data.</text>
</comment>
<reference evidence="1 2" key="1">
    <citation type="submission" date="2024-05" db="EMBL/GenBank/DDBJ databases">
        <authorList>
            <person name="Liu Q."/>
            <person name="Xin Y.-H."/>
        </authorList>
    </citation>
    <scope>NUCLEOTIDE SEQUENCE [LARGE SCALE GENOMIC DNA]</scope>
    <source>
        <strain evidence="1 2">CGMCC 1.15349</strain>
    </source>
</reference>
<gene>
    <name evidence="1" type="ORF">ABC969_14250</name>
</gene>
<dbReference type="Proteomes" id="UP001404104">
    <property type="component" value="Unassembled WGS sequence"/>
</dbReference>
<dbReference type="RefSeq" id="WP_345865797.1">
    <property type="nucleotide sequence ID" value="NZ_JBDIMF010000006.1"/>
</dbReference>
<keyword evidence="2" id="KW-1185">Reference proteome</keyword>
<proteinExistence type="predicted"/>
<name>A0ABU9XVM3_9SPHN</name>
<protein>
    <submittedName>
        <fullName evidence="1">Uncharacterized protein</fullName>
    </submittedName>
</protein>